<comment type="caution">
    <text evidence="2">The sequence shown here is derived from an EMBL/GenBank/DDBJ whole genome shotgun (WGS) entry which is preliminary data.</text>
</comment>
<sequence length="177" mass="19411">MQQLVWPNSLNGGSGMFTLSVNQNIFLRAIPPALTYCLHYYITACTYTHFPNWSKIAPDSPIYDKIWSFFAPPSLIETSQVNPSTTGLKRPCQPPSVVGTSQVNPSTRSVPLHNQSQLATVKVARDATQQEVHQKIGSTSQASRESPLNANNDNKDLARSSQNDQGNEEAIKGSILP</sequence>
<dbReference type="AlphaFoldDB" id="A0A9Q1KGJ0"/>
<feature type="compositionally biased region" description="Polar residues" evidence="1">
    <location>
        <begin position="98"/>
        <end position="119"/>
    </location>
</feature>
<organism evidence="2 3">
    <name type="scientific">Carnegiea gigantea</name>
    <dbReference type="NCBI Taxonomy" id="171969"/>
    <lineage>
        <taxon>Eukaryota</taxon>
        <taxon>Viridiplantae</taxon>
        <taxon>Streptophyta</taxon>
        <taxon>Embryophyta</taxon>
        <taxon>Tracheophyta</taxon>
        <taxon>Spermatophyta</taxon>
        <taxon>Magnoliopsida</taxon>
        <taxon>eudicotyledons</taxon>
        <taxon>Gunneridae</taxon>
        <taxon>Pentapetalae</taxon>
        <taxon>Caryophyllales</taxon>
        <taxon>Cactineae</taxon>
        <taxon>Cactaceae</taxon>
        <taxon>Cactoideae</taxon>
        <taxon>Echinocereeae</taxon>
        <taxon>Carnegiea</taxon>
    </lineage>
</organism>
<name>A0A9Q1KGJ0_9CARY</name>
<feature type="region of interest" description="Disordered" evidence="1">
    <location>
        <begin position="81"/>
        <end position="177"/>
    </location>
</feature>
<protein>
    <submittedName>
        <fullName evidence="2">Uncharacterized protein</fullName>
    </submittedName>
</protein>
<accession>A0A9Q1KGJ0</accession>
<proteinExistence type="predicted"/>
<evidence type="ECO:0000256" key="1">
    <source>
        <dbReference type="SAM" id="MobiDB-lite"/>
    </source>
</evidence>
<dbReference type="Proteomes" id="UP001153076">
    <property type="component" value="Unassembled WGS sequence"/>
</dbReference>
<feature type="compositionally biased region" description="Polar residues" evidence="1">
    <location>
        <begin position="127"/>
        <end position="152"/>
    </location>
</feature>
<gene>
    <name evidence="2" type="ORF">Cgig2_018708</name>
</gene>
<evidence type="ECO:0000313" key="3">
    <source>
        <dbReference type="Proteomes" id="UP001153076"/>
    </source>
</evidence>
<reference evidence="2" key="1">
    <citation type="submission" date="2022-04" db="EMBL/GenBank/DDBJ databases">
        <title>Carnegiea gigantea Genome sequencing and assembly v2.</title>
        <authorList>
            <person name="Copetti D."/>
            <person name="Sanderson M.J."/>
            <person name="Burquez A."/>
            <person name="Wojciechowski M.F."/>
        </authorList>
    </citation>
    <scope>NUCLEOTIDE SEQUENCE</scope>
    <source>
        <strain evidence="2">SGP5-SGP5p</strain>
        <tissue evidence="2">Aerial part</tissue>
    </source>
</reference>
<keyword evidence="3" id="KW-1185">Reference proteome</keyword>
<dbReference type="EMBL" id="JAKOGI010000141">
    <property type="protein sequence ID" value="KAJ8442431.1"/>
    <property type="molecule type" value="Genomic_DNA"/>
</dbReference>
<evidence type="ECO:0000313" key="2">
    <source>
        <dbReference type="EMBL" id="KAJ8442431.1"/>
    </source>
</evidence>